<dbReference type="SUPFAM" id="SSF56300">
    <property type="entry name" value="Metallo-dependent phosphatases"/>
    <property type="match status" value="1"/>
</dbReference>
<name>A0A2T0WN87_9BACT</name>
<comment type="caution">
    <text evidence="3">The sequence shown here is derived from an EMBL/GenBank/DDBJ whole genome shotgun (WGS) entry which is preliminary data.</text>
</comment>
<evidence type="ECO:0000313" key="4">
    <source>
        <dbReference type="Proteomes" id="UP000238157"/>
    </source>
</evidence>
<dbReference type="Proteomes" id="UP000238157">
    <property type="component" value="Unassembled WGS sequence"/>
</dbReference>
<evidence type="ECO:0000313" key="3">
    <source>
        <dbReference type="EMBL" id="PRY88150.1"/>
    </source>
</evidence>
<reference evidence="3 4" key="1">
    <citation type="submission" date="2018-03" db="EMBL/GenBank/DDBJ databases">
        <title>Genomic Encyclopedia of Archaeal and Bacterial Type Strains, Phase II (KMG-II): from individual species to whole genera.</title>
        <authorList>
            <person name="Goeker M."/>
        </authorList>
    </citation>
    <scope>NUCLEOTIDE SEQUENCE [LARGE SCALE GENOMIC DNA]</scope>
    <source>
        <strain evidence="3 4">DSM 27929</strain>
    </source>
</reference>
<dbReference type="InterPro" id="IPR024654">
    <property type="entry name" value="Calcineurin-like_PHP_lpxH"/>
</dbReference>
<accession>A0A2T0WN87</accession>
<comment type="similarity">
    <text evidence="1">Belongs to the metallophosphoesterase superfamily. YfcE family.</text>
</comment>
<dbReference type="InterPro" id="IPR029052">
    <property type="entry name" value="Metallo-depent_PP-like"/>
</dbReference>
<proteinExistence type="inferred from homology"/>
<sequence>MSDFVYFCAMVKVGLISDSHSYIDEIVLKHLQAVDEVWHAGDIGDLGVIEALPSGKILRIITGNIDDQAAQDRFPETLIFDLEDMKVLMTHIGGKPPKYAKGIKSLLKKEKPQLFVCGHSHICKVEYDRELNCLYMNPGAIGQHGFHVMRTLLLFEIEKGEIQGLRVVELGKRGRLK</sequence>
<feature type="domain" description="Calcineurin-like phosphoesterase" evidence="2">
    <location>
        <begin position="12"/>
        <end position="159"/>
    </location>
</feature>
<evidence type="ECO:0000259" key="2">
    <source>
        <dbReference type="Pfam" id="PF12850"/>
    </source>
</evidence>
<dbReference type="Pfam" id="PF12850">
    <property type="entry name" value="Metallophos_2"/>
    <property type="match status" value="1"/>
</dbReference>
<evidence type="ECO:0000256" key="1">
    <source>
        <dbReference type="ARBA" id="ARBA00008950"/>
    </source>
</evidence>
<protein>
    <recommendedName>
        <fullName evidence="2">Calcineurin-like phosphoesterase domain-containing protein</fullName>
    </recommendedName>
</protein>
<dbReference type="Gene3D" id="3.60.21.10">
    <property type="match status" value="1"/>
</dbReference>
<keyword evidence="4" id="KW-1185">Reference proteome</keyword>
<organism evidence="3 4">
    <name type="scientific">Mongoliibacter ruber</name>
    <dbReference type="NCBI Taxonomy" id="1750599"/>
    <lineage>
        <taxon>Bacteria</taxon>
        <taxon>Pseudomonadati</taxon>
        <taxon>Bacteroidota</taxon>
        <taxon>Cytophagia</taxon>
        <taxon>Cytophagales</taxon>
        <taxon>Cyclobacteriaceae</taxon>
        <taxon>Mongoliibacter</taxon>
    </lineage>
</organism>
<gene>
    <name evidence="3" type="ORF">CLW00_105272</name>
</gene>
<dbReference type="EMBL" id="PVTR01000005">
    <property type="protein sequence ID" value="PRY88150.1"/>
    <property type="molecule type" value="Genomic_DNA"/>
</dbReference>
<dbReference type="AlphaFoldDB" id="A0A2T0WN87"/>